<keyword evidence="3" id="KW-1185">Reference proteome</keyword>
<protein>
    <recommendedName>
        <fullName evidence="4">Inverse autotransporter beta-domain domain-containing protein</fullName>
    </recommendedName>
</protein>
<name>A0A378HZZ3_9GAMM</name>
<dbReference type="EMBL" id="UGNV01000001">
    <property type="protein sequence ID" value="STX28489.1"/>
    <property type="molecule type" value="Genomic_DNA"/>
</dbReference>
<feature type="chain" id="PRO_5017078621" description="Inverse autotransporter beta-domain domain-containing protein" evidence="1">
    <location>
        <begin position="26"/>
        <end position="875"/>
    </location>
</feature>
<reference evidence="2 3" key="1">
    <citation type="submission" date="2018-06" db="EMBL/GenBank/DDBJ databases">
        <authorList>
            <consortium name="Pathogen Informatics"/>
            <person name="Doyle S."/>
        </authorList>
    </citation>
    <scope>NUCLEOTIDE SEQUENCE [LARGE SCALE GENOMIC DNA]</scope>
    <source>
        <strain evidence="2 3">NCTC13315</strain>
    </source>
</reference>
<accession>A0A378HZZ3</accession>
<dbReference type="RefSeq" id="WP_115302229.1">
    <property type="nucleotide sequence ID" value="NZ_CAAAHO010000001.1"/>
</dbReference>
<dbReference type="Gene3D" id="2.40.160.160">
    <property type="entry name" value="Inverse autotransporter, beta-domain"/>
    <property type="match status" value="1"/>
</dbReference>
<keyword evidence="1" id="KW-0732">Signal</keyword>
<dbReference type="InterPro" id="IPR038177">
    <property type="entry name" value="IAT_beta_sf"/>
</dbReference>
<organism evidence="2 3">
    <name type="scientific">Legionella beliardensis</name>
    <dbReference type="NCBI Taxonomy" id="91822"/>
    <lineage>
        <taxon>Bacteria</taxon>
        <taxon>Pseudomonadati</taxon>
        <taxon>Pseudomonadota</taxon>
        <taxon>Gammaproteobacteria</taxon>
        <taxon>Legionellales</taxon>
        <taxon>Legionellaceae</taxon>
        <taxon>Legionella</taxon>
    </lineage>
</organism>
<dbReference type="Proteomes" id="UP000254968">
    <property type="component" value="Unassembled WGS sequence"/>
</dbReference>
<feature type="signal peptide" evidence="1">
    <location>
        <begin position="1"/>
        <end position="25"/>
    </location>
</feature>
<sequence length="875" mass="92743">MHLWKGAFIESTVCCLLCLACSAKAATLTDFLELKHVARASLSGGASAFEGSSSGLGLADILMPLSASNMHNLFSNFDAKVGQEGSYGLSAGLGFREVRVGGIIGLYTFADFSKTTLNHDAIVFNPGLEWLGHTVDFHLNAYVPANRQTSLIKYGPNHRTVTQTISHFNSRQEYSYTSSYFEAVGPGADVILGNTFANFHYVRPYIGAYYYSPEKMHTIDGVQGGINIPMTSRLTLKLADSYDNVHHNTVFLGLTLQLGGVSPTAKTNLSDRLSDEIPRHLGTLNTGSFIPSERAWFKTSQDVLTRDNVWFFSGTAGDTSFVTPMSCTYEHPCYSTQFNQANLNLISQYTLDPKLYLEQGLFDISANNHYLFILSGQSIYGRTLAFRAPAPLGNQPIINGTLELQGNNTLANLTLDGTSARQPIGIVAGHALSPVSTLAINAVEVRNFTGNNTRAGYGMNLVGTNIRVTNSRVNNIGSGVNIDEPLVGQVYGIAGQNVGDGYFNLVGNTVEALSTTDAQEYHALYGISVINEQSGSMTIAKNTITDFNPTINTAMYGLWGENQTVGLINFNQNTLANLTGALNGGQNQSLYGLMVFNNGQGHVVVRNNAIANLVSGNATNSTTTNGININNQVGSARIESNTITALLGGSSQTDEVNGINLANYGGQAYVNNNIVDNIAAGDGLTEGGVASGIQLSQIYGTLTAQANTIINVSGGNNAIGGNAMGIQARGEFGGRIRLIQNTINQVAGGNGGGIGGNGIGIFALNDYNDGLDNTTMLIAQNNVSAIYGGTGNNIGSDAVGIEAINSGDNVAINNNTITLVQGGNSNERGGNAFGIYGYQFYSDIFETNNSVDNVAAGQGTIIGFEEDIRITYPPF</sequence>
<evidence type="ECO:0000313" key="3">
    <source>
        <dbReference type="Proteomes" id="UP000254968"/>
    </source>
</evidence>
<dbReference type="OrthoDB" id="5647610at2"/>
<evidence type="ECO:0000313" key="2">
    <source>
        <dbReference type="EMBL" id="STX28489.1"/>
    </source>
</evidence>
<dbReference type="SMART" id="SM00710">
    <property type="entry name" value="PbH1"/>
    <property type="match status" value="7"/>
</dbReference>
<evidence type="ECO:0000256" key="1">
    <source>
        <dbReference type="SAM" id="SignalP"/>
    </source>
</evidence>
<proteinExistence type="predicted"/>
<dbReference type="InterPro" id="IPR006626">
    <property type="entry name" value="PbH1"/>
</dbReference>
<evidence type="ECO:0008006" key="4">
    <source>
        <dbReference type="Google" id="ProtNLM"/>
    </source>
</evidence>
<dbReference type="AlphaFoldDB" id="A0A378HZZ3"/>
<gene>
    <name evidence="2" type="ORF">NCTC13315_01019</name>
</gene>